<protein>
    <submittedName>
        <fullName evidence="2">Uncharacterized protein</fullName>
    </submittedName>
</protein>
<dbReference type="Proteomes" id="UP001155586">
    <property type="component" value="Unassembled WGS sequence"/>
</dbReference>
<proteinExistence type="predicted"/>
<dbReference type="AlphaFoldDB" id="A0A9X3CDK2"/>
<dbReference type="RefSeq" id="WP_265687277.1">
    <property type="nucleotide sequence ID" value="NZ_JAKRRX010000035.1"/>
</dbReference>
<organism evidence="2 3">
    <name type="scientific">Vibrio paucivorans</name>
    <dbReference type="NCBI Taxonomy" id="2829489"/>
    <lineage>
        <taxon>Bacteria</taxon>
        <taxon>Pseudomonadati</taxon>
        <taxon>Pseudomonadota</taxon>
        <taxon>Gammaproteobacteria</taxon>
        <taxon>Vibrionales</taxon>
        <taxon>Vibrionaceae</taxon>
        <taxon>Vibrio</taxon>
    </lineage>
</organism>
<feature type="signal peptide" evidence="1">
    <location>
        <begin position="1"/>
        <end position="19"/>
    </location>
</feature>
<keyword evidence="3" id="KW-1185">Reference proteome</keyword>
<accession>A0A9X3CDK2</accession>
<evidence type="ECO:0000256" key="1">
    <source>
        <dbReference type="SAM" id="SignalP"/>
    </source>
</evidence>
<dbReference type="EMBL" id="JAKRRX010000035">
    <property type="protein sequence ID" value="MCW8333803.1"/>
    <property type="molecule type" value="Genomic_DNA"/>
</dbReference>
<keyword evidence="1" id="KW-0732">Signal</keyword>
<name>A0A9X3CDK2_9VIBR</name>
<reference evidence="2" key="1">
    <citation type="submission" date="2022-02" db="EMBL/GenBank/DDBJ databases">
        <title>Vibrio sp. nov., a new bacterium isolated from Bohai sea, China.</title>
        <authorList>
            <person name="Yuan Y."/>
        </authorList>
    </citation>
    <scope>NUCLEOTIDE SEQUENCE</scope>
    <source>
        <strain evidence="2">DBSS07</strain>
    </source>
</reference>
<sequence length="143" mass="15923">MKKTLIATVLLSASFTASAGWVHQSNPDRILSEVSTVQGGHMYIVVEGESKRAYLEFNNSACSSAMEGYKPNVAINDVPTDLIAVCEEGYQRLVFQEGSPYTEEDLHKDLIQKPAVYIDGNKFSAQGYTKEYGIMMKFIEQNK</sequence>
<gene>
    <name evidence="2" type="ORF">MD483_08200</name>
</gene>
<evidence type="ECO:0000313" key="3">
    <source>
        <dbReference type="Proteomes" id="UP001155586"/>
    </source>
</evidence>
<evidence type="ECO:0000313" key="2">
    <source>
        <dbReference type="EMBL" id="MCW8333803.1"/>
    </source>
</evidence>
<feature type="chain" id="PRO_5040843086" evidence="1">
    <location>
        <begin position="20"/>
        <end position="143"/>
    </location>
</feature>
<comment type="caution">
    <text evidence="2">The sequence shown here is derived from an EMBL/GenBank/DDBJ whole genome shotgun (WGS) entry which is preliminary data.</text>
</comment>